<evidence type="ECO:0000313" key="2">
    <source>
        <dbReference type="Proteomes" id="UP000015001"/>
    </source>
</evidence>
<name>S4MVW7_9ACTN</name>
<gene>
    <name evidence="1" type="ORF">STAFG_3005</name>
</gene>
<dbReference type="Proteomes" id="UP000015001">
    <property type="component" value="Unassembled WGS sequence"/>
</dbReference>
<comment type="caution">
    <text evidence="1">The sequence shown here is derived from an EMBL/GenBank/DDBJ whole genome shotgun (WGS) entry which is preliminary data.</text>
</comment>
<dbReference type="AlphaFoldDB" id="S4MVW7"/>
<organism evidence="1 2">
    <name type="scientific">Streptomyces afghaniensis 772</name>
    <dbReference type="NCBI Taxonomy" id="1283301"/>
    <lineage>
        <taxon>Bacteria</taxon>
        <taxon>Bacillati</taxon>
        <taxon>Actinomycetota</taxon>
        <taxon>Actinomycetes</taxon>
        <taxon>Kitasatosporales</taxon>
        <taxon>Streptomycetaceae</taxon>
        <taxon>Streptomyces</taxon>
    </lineage>
</organism>
<dbReference type="EMBL" id="AOPY01001396">
    <property type="protein sequence ID" value="EPJ39955.1"/>
    <property type="molecule type" value="Genomic_DNA"/>
</dbReference>
<proteinExistence type="predicted"/>
<accession>S4MVW7</accession>
<sequence length="86" mass="10052">MQPLPVIVGERARCVDALDQPDERVQLAERQVWLRQGVQLLEERDDVGDGPDFMWRQLLPKRHWVPVRHYRLPQVKGAYGRHALCG</sequence>
<dbReference type="HOGENOM" id="CLU_2496432_0_0_11"/>
<dbReference type="PATRIC" id="fig|1283301.3.peg.2975"/>
<reference evidence="1 2" key="1">
    <citation type="submission" date="2013-02" db="EMBL/GenBank/DDBJ databases">
        <title>Draft Genome Sequence of Streptomyces afghaniensis, Which Produces Compounds of the Julimycin B-Complex.</title>
        <authorList>
            <person name="Gruening B.A."/>
            <person name="Praeg A."/>
            <person name="Erxleben A."/>
            <person name="Guenther S."/>
            <person name="Fiedler H.-P."/>
            <person name="Goodfellow M."/>
            <person name="Mueller M."/>
        </authorList>
    </citation>
    <scope>NUCLEOTIDE SEQUENCE [LARGE SCALE GENOMIC DNA]</scope>
    <source>
        <strain evidence="1 2">772</strain>
    </source>
</reference>
<evidence type="ECO:0000313" key="1">
    <source>
        <dbReference type="EMBL" id="EPJ39955.1"/>
    </source>
</evidence>
<keyword evidence="2" id="KW-1185">Reference proteome</keyword>
<protein>
    <submittedName>
        <fullName evidence="1">Uncharacterized protein</fullName>
    </submittedName>
</protein>